<protein>
    <submittedName>
        <fullName evidence="3">GerMN domain-containing protein</fullName>
    </submittedName>
</protein>
<evidence type="ECO:0000313" key="4">
    <source>
        <dbReference type="Proteomes" id="UP000680588"/>
    </source>
</evidence>
<gene>
    <name evidence="3" type="ORF">KG104_13335</name>
</gene>
<evidence type="ECO:0000256" key="1">
    <source>
        <dbReference type="SAM" id="SignalP"/>
    </source>
</evidence>
<feature type="domain" description="GerMN" evidence="2">
    <location>
        <begin position="213"/>
        <end position="304"/>
    </location>
</feature>
<proteinExistence type="predicted"/>
<feature type="chain" id="PRO_5039007651" evidence="1">
    <location>
        <begin position="25"/>
        <end position="586"/>
    </location>
</feature>
<sequence length="586" mass="61574">MKGNSPARQRPFARLILMAALVLAVLSGCSSIPTTGPVGTASADSDGSSLVDTFAVAPRGPGQDGGETPEEILQGFITAGTGAADDYSVAREFLTDSLADTWNPTDRVLIYGADPNIVAARDGNTYSIQLEVVGALDARGIRTDKASGTTETLSASMEQVDGQWRISAIPHGIMMSEVNFSWLFLSHNLYFYSSNFEFWVPDTRWFVQKSGIAANVVKAMLEGPAPYLQGAVSSAFPAGTALARDAVPVVSGVATVDLSADVLQDSSDLNRQQMALQLQQNLTHLNNVNTVSMTVNQRDVDLGKESGALVEAVADPEAGSTQIAVYQNELAYFKGVEPQAIEGIPSVAEYGPRDPALSLDLATIAFLNADRTSLFLTGPNQEVRKAADGASLTAPSIDPEKWTWTASNTGTAARILALPPGGDADQILTLSVPWLDEATISELRISRDGARALLVTNSGGSSHVLVAGVVRDAGGVPKTLTTPLELAVTTESGSGIPATQPVDRAKWVSEDAIAVLKTSAEGQVTPLILRLGADPEPLAGLTGITGLSVGKGEQEIYVQTQAAMYKRMGNSWYEVGEGLLDPAFPG</sequence>
<keyword evidence="4" id="KW-1185">Reference proteome</keyword>
<dbReference type="KEGG" id="asun:KG104_13335"/>
<dbReference type="Pfam" id="PF25976">
    <property type="entry name" value="LpqB_N"/>
    <property type="match status" value="1"/>
</dbReference>
<dbReference type="AlphaFoldDB" id="A0A975PD50"/>
<dbReference type="SMART" id="SM00909">
    <property type="entry name" value="Germane"/>
    <property type="match status" value="1"/>
</dbReference>
<dbReference type="InterPro" id="IPR059026">
    <property type="entry name" value="LpqB_N"/>
</dbReference>
<name>A0A975PD50_9MICC</name>
<evidence type="ECO:0000313" key="3">
    <source>
        <dbReference type="EMBL" id="QWQ35450.1"/>
    </source>
</evidence>
<dbReference type="InterPro" id="IPR019606">
    <property type="entry name" value="GerMN"/>
</dbReference>
<organism evidence="3 4">
    <name type="scientific">Arthrobacter sunyaminii</name>
    <dbReference type="NCBI Taxonomy" id="2816859"/>
    <lineage>
        <taxon>Bacteria</taxon>
        <taxon>Bacillati</taxon>
        <taxon>Actinomycetota</taxon>
        <taxon>Actinomycetes</taxon>
        <taxon>Micrococcales</taxon>
        <taxon>Micrococcaceae</taxon>
        <taxon>Arthrobacter</taxon>
    </lineage>
</organism>
<evidence type="ECO:0000259" key="2">
    <source>
        <dbReference type="SMART" id="SM00909"/>
    </source>
</evidence>
<dbReference type="EMBL" id="CP076456">
    <property type="protein sequence ID" value="QWQ35450.1"/>
    <property type="molecule type" value="Genomic_DNA"/>
</dbReference>
<dbReference type="Proteomes" id="UP000680588">
    <property type="component" value="Chromosome"/>
</dbReference>
<dbReference type="RefSeq" id="WP_207347991.1">
    <property type="nucleotide sequence ID" value="NZ_CP076456.1"/>
</dbReference>
<dbReference type="PROSITE" id="PS51257">
    <property type="entry name" value="PROKAR_LIPOPROTEIN"/>
    <property type="match status" value="1"/>
</dbReference>
<reference evidence="3" key="1">
    <citation type="submission" date="2021-06" db="EMBL/GenBank/DDBJ databases">
        <title>Novel species in genus Arthrobacter.</title>
        <authorList>
            <person name="Zhang G."/>
        </authorList>
    </citation>
    <scope>NUCLEOTIDE SEQUENCE</scope>
    <source>
        <strain evidence="3">Zg-ZUI122</strain>
    </source>
</reference>
<dbReference type="InterPro" id="IPR018910">
    <property type="entry name" value="LpqB_C"/>
</dbReference>
<dbReference type="Pfam" id="PF10646">
    <property type="entry name" value="Germane"/>
    <property type="match status" value="1"/>
</dbReference>
<keyword evidence="1" id="KW-0732">Signal</keyword>
<accession>A0A975PD50</accession>
<dbReference type="Pfam" id="PF10647">
    <property type="entry name" value="Gmad1"/>
    <property type="match status" value="1"/>
</dbReference>
<feature type="signal peptide" evidence="1">
    <location>
        <begin position="1"/>
        <end position="24"/>
    </location>
</feature>